<dbReference type="OrthoDB" id="2865572at2759"/>
<sequence>MTNLTSSETSSHCSNCRDAIIRVLPIPGLYEYAIRLDYSPEQRLWLAKCGPKFERAVCRNRVIPFFRQVWRDWFIEWPGAIQSTPTQTEKEFKQMRADEEHRKIEIFTLYIMGLKNRWIENGPPPQNWTQVRVFAKLHELEEMIMWQFKLVEHYFVEIEEHWNVENLGL</sequence>
<keyword evidence="2" id="KW-1185">Reference proteome</keyword>
<evidence type="ECO:0000313" key="2">
    <source>
        <dbReference type="Proteomes" id="UP000217790"/>
    </source>
</evidence>
<accession>A0A2H3DFY3</accession>
<gene>
    <name evidence="1" type="ORF">ARMGADRAFT_1079614</name>
</gene>
<reference evidence="2" key="1">
    <citation type="journal article" date="2017" name="Nat. Ecol. Evol.">
        <title>Genome expansion and lineage-specific genetic innovations in the forest pathogenic fungi Armillaria.</title>
        <authorList>
            <person name="Sipos G."/>
            <person name="Prasanna A.N."/>
            <person name="Walter M.C."/>
            <person name="O'Connor E."/>
            <person name="Balint B."/>
            <person name="Krizsan K."/>
            <person name="Kiss B."/>
            <person name="Hess J."/>
            <person name="Varga T."/>
            <person name="Slot J."/>
            <person name="Riley R."/>
            <person name="Boka B."/>
            <person name="Rigling D."/>
            <person name="Barry K."/>
            <person name="Lee J."/>
            <person name="Mihaltcheva S."/>
            <person name="LaButti K."/>
            <person name="Lipzen A."/>
            <person name="Waldron R."/>
            <person name="Moloney N.M."/>
            <person name="Sperisen C."/>
            <person name="Kredics L."/>
            <person name="Vagvoelgyi C."/>
            <person name="Patrignani A."/>
            <person name="Fitzpatrick D."/>
            <person name="Nagy I."/>
            <person name="Doyle S."/>
            <person name="Anderson J.B."/>
            <person name="Grigoriev I.V."/>
            <person name="Gueldener U."/>
            <person name="Muensterkoetter M."/>
            <person name="Nagy L.G."/>
        </authorList>
    </citation>
    <scope>NUCLEOTIDE SEQUENCE [LARGE SCALE GENOMIC DNA]</scope>
    <source>
        <strain evidence="2">Ar21-2</strain>
    </source>
</reference>
<evidence type="ECO:0000313" key="1">
    <source>
        <dbReference type="EMBL" id="PBK94131.1"/>
    </source>
</evidence>
<organism evidence="1 2">
    <name type="scientific">Armillaria gallica</name>
    <name type="common">Bulbous honey fungus</name>
    <name type="synonym">Armillaria bulbosa</name>
    <dbReference type="NCBI Taxonomy" id="47427"/>
    <lineage>
        <taxon>Eukaryota</taxon>
        <taxon>Fungi</taxon>
        <taxon>Dikarya</taxon>
        <taxon>Basidiomycota</taxon>
        <taxon>Agaricomycotina</taxon>
        <taxon>Agaricomycetes</taxon>
        <taxon>Agaricomycetidae</taxon>
        <taxon>Agaricales</taxon>
        <taxon>Marasmiineae</taxon>
        <taxon>Physalacriaceae</taxon>
        <taxon>Armillaria</taxon>
    </lineage>
</organism>
<dbReference type="InParanoid" id="A0A2H3DFY3"/>
<name>A0A2H3DFY3_ARMGA</name>
<protein>
    <submittedName>
        <fullName evidence="1">Uncharacterized protein</fullName>
    </submittedName>
</protein>
<dbReference type="AlphaFoldDB" id="A0A2H3DFY3"/>
<dbReference type="Proteomes" id="UP000217790">
    <property type="component" value="Unassembled WGS sequence"/>
</dbReference>
<proteinExistence type="predicted"/>
<dbReference type="EMBL" id="KZ293655">
    <property type="protein sequence ID" value="PBK94131.1"/>
    <property type="molecule type" value="Genomic_DNA"/>
</dbReference>